<keyword evidence="2" id="KW-1185">Reference proteome</keyword>
<dbReference type="EMBL" id="JOKJ01000003">
    <property type="protein sequence ID" value="KEQ10252.1"/>
    <property type="molecule type" value="Genomic_DNA"/>
</dbReference>
<gene>
    <name evidence="1" type="ORF">GV68_15130</name>
</gene>
<accession>A0A922P0T5</accession>
<evidence type="ECO:0000313" key="2">
    <source>
        <dbReference type="Proteomes" id="UP000052167"/>
    </source>
</evidence>
<protein>
    <submittedName>
        <fullName evidence="1">Uncharacterized protein</fullName>
    </submittedName>
</protein>
<evidence type="ECO:0000313" key="1">
    <source>
        <dbReference type="EMBL" id="KEQ10252.1"/>
    </source>
</evidence>
<organism evidence="1 2">
    <name type="scientific">Pseudorhizobium pelagicum</name>
    <dbReference type="NCBI Taxonomy" id="1509405"/>
    <lineage>
        <taxon>Bacteria</taxon>
        <taxon>Pseudomonadati</taxon>
        <taxon>Pseudomonadota</taxon>
        <taxon>Alphaproteobacteria</taxon>
        <taxon>Hyphomicrobiales</taxon>
        <taxon>Rhizobiaceae</taxon>
        <taxon>Rhizobium/Agrobacterium group</taxon>
        <taxon>Pseudorhizobium</taxon>
    </lineage>
</organism>
<name>A0A922P0T5_9HYPH</name>
<dbReference type="AlphaFoldDB" id="A0A922P0T5"/>
<dbReference type="RefSeq" id="WP_037163145.1">
    <property type="nucleotide sequence ID" value="NZ_CAJXID010000001.1"/>
</dbReference>
<sequence>MSNENITTLAPPATFSEKELWAIFVANAWQTTFSMGPTVERCKPEDLLRDPGSYGHTAELSSTLSDAVEEADDPTGELECFIEDIEAYLANLKRVRDLFERIKDALVLDDDGDEMRFRHPAASEAA</sequence>
<dbReference type="Proteomes" id="UP000052167">
    <property type="component" value="Unassembled WGS sequence"/>
</dbReference>
<proteinExistence type="predicted"/>
<dbReference type="OrthoDB" id="8420609at2"/>
<comment type="caution">
    <text evidence="1">The sequence shown here is derived from an EMBL/GenBank/DDBJ whole genome shotgun (WGS) entry which is preliminary data.</text>
</comment>
<reference evidence="1 2" key="1">
    <citation type="submission" date="2014-06" db="EMBL/GenBank/DDBJ databases">
        <title>Rhizobium pelagicum/R2-400B4.</title>
        <authorList>
            <person name="Kimes N.E."/>
            <person name="Lopez-Perez M."/>
        </authorList>
    </citation>
    <scope>NUCLEOTIDE SEQUENCE [LARGE SCALE GENOMIC DNA]</scope>
    <source>
        <strain evidence="1 2">R2-400B4</strain>
    </source>
</reference>